<evidence type="ECO:0000256" key="2">
    <source>
        <dbReference type="ARBA" id="ARBA00023002"/>
    </source>
</evidence>
<dbReference type="Pfam" id="PF00724">
    <property type="entry name" value="Oxidored_FMN"/>
    <property type="match status" value="1"/>
</dbReference>
<sequence>MTAASPTPPTPDAGPSPEEQRALLARPFALAHGDPLPNRLAKAALSEGLGRRDLSPGSRIRRLYERWADNGTGLIVTGNVMVDRTALGEAGNVAVEDERDLADLRAWASAAKAGGARVWVQLNHPGRQAPRTLTPRPVAPSAIAVPGTGGLFATPRALTDDEVVDLVARFARTAGIVCRAGFDGVQVHAAHGYLISQFLSPVTNRREDRWGGDAAGRRRFLVEVVRAVRAEIGEHRSLSVKLNSADFQRGGFGEDDSLEVARVLADEGVDLLEVSGGTYSSAAMLGVDPSLKESTRRREAYFVDFAERVRREVPDLPLMLTGGFRTLGAMSEAVASGAVDVVGLGRPLTVEPHAPAGLLDGSVTSSQVRPRRSGIRTLDNLTELVHYSVQMWRMADGRDPAPDRHPALNVAQYLARNGRDSIRSTRRGL</sequence>
<keyword evidence="2" id="KW-0560">Oxidoreductase</keyword>
<evidence type="ECO:0000313" key="5">
    <source>
        <dbReference type="Proteomes" id="UP001482520"/>
    </source>
</evidence>
<dbReference type="SUPFAM" id="SSF51395">
    <property type="entry name" value="FMN-linked oxidoreductases"/>
    <property type="match status" value="1"/>
</dbReference>
<feature type="domain" description="NADH:flavin oxidoreductase/NADH oxidase N-terminal" evidence="3">
    <location>
        <begin position="36"/>
        <end position="353"/>
    </location>
</feature>
<protein>
    <submittedName>
        <fullName evidence="4">NADH:flavin oxidoreductase/NADH oxidase family protein</fullName>
    </submittedName>
</protein>
<keyword evidence="1" id="KW-0285">Flavoprotein</keyword>
<comment type="caution">
    <text evidence="4">The sequence shown here is derived from an EMBL/GenBank/DDBJ whole genome shotgun (WGS) entry which is preliminary data.</text>
</comment>
<keyword evidence="5" id="KW-1185">Reference proteome</keyword>
<name>A0ABV1P387_9ACTN</name>
<dbReference type="PANTHER" id="PTHR43656">
    <property type="entry name" value="BINDING OXIDOREDUCTASE, PUTATIVE (AFU_ORTHOLOGUE AFUA_2G08260)-RELATED"/>
    <property type="match status" value="1"/>
</dbReference>
<reference evidence="4 5" key="1">
    <citation type="submission" date="2024-02" db="EMBL/GenBank/DDBJ databases">
        <title>Full genome sequence of Nocardioides kribbensis.</title>
        <authorList>
            <person name="Poletto B.L."/>
            <person name="Silva G."/>
            <person name="Galante D."/>
            <person name="Campos K.R."/>
            <person name="Santos M.B.N."/>
            <person name="Sacchi C.T."/>
        </authorList>
    </citation>
    <scope>NUCLEOTIDE SEQUENCE [LARGE SCALE GENOMIC DNA]</scope>
    <source>
        <strain evidence="4 5">O4R</strain>
    </source>
</reference>
<dbReference type="InterPro" id="IPR013785">
    <property type="entry name" value="Aldolase_TIM"/>
</dbReference>
<dbReference type="InterPro" id="IPR001155">
    <property type="entry name" value="OxRdtase_FMN_N"/>
</dbReference>
<dbReference type="CDD" id="cd04733">
    <property type="entry name" value="OYE_like_2_FMN"/>
    <property type="match status" value="1"/>
</dbReference>
<dbReference type="PANTHER" id="PTHR43656:SF2">
    <property type="entry name" value="BINDING OXIDOREDUCTASE, PUTATIVE (AFU_ORTHOLOGUE AFUA_2G08260)-RELATED"/>
    <property type="match status" value="1"/>
</dbReference>
<dbReference type="Proteomes" id="UP001482520">
    <property type="component" value="Unassembled WGS sequence"/>
</dbReference>
<dbReference type="EMBL" id="JBEGDP010000031">
    <property type="protein sequence ID" value="MEQ7849196.1"/>
    <property type="molecule type" value="Genomic_DNA"/>
</dbReference>
<dbReference type="InterPro" id="IPR051799">
    <property type="entry name" value="NADH_flavin_oxidoreductase"/>
</dbReference>
<accession>A0ABV1P387</accession>
<proteinExistence type="predicted"/>
<evidence type="ECO:0000313" key="4">
    <source>
        <dbReference type="EMBL" id="MEQ7849196.1"/>
    </source>
</evidence>
<dbReference type="Gene3D" id="3.20.20.70">
    <property type="entry name" value="Aldolase class I"/>
    <property type="match status" value="1"/>
</dbReference>
<evidence type="ECO:0000256" key="1">
    <source>
        <dbReference type="ARBA" id="ARBA00022630"/>
    </source>
</evidence>
<dbReference type="RefSeq" id="WP_349805502.1">
    <property type="nucleotide sequence ID" value="NZ_JBEGDP010000031.1"/>
</dbReference>
<gene>
    <name evidence="4" type="ORF">V6R90_18120</name>
</gene>
<evidence type="ECO:0000259" key="3">
    <source>
        <dbReference type="Pfam" id="PF00724"/>
    </source>
</evidence>
<organism evidence="4 5">
    <name type="scientific">Nocardioides kribbensis</name>
    <dbReference type="NCBI Taxonomy" id="305517"/>
    <lineage>
        <taxon>Bacteria</taxon>
        <taxon>Bacillati</taxon>
        <taxon>Actinomycetota</taxon>
        <taxon>Actinomycetes</taxon>
        <taxon>Propionibacteriales</taxon>
        <taxon>Nocardioidaceae</taxon>
        <taxon>Nocardioides</taxon>
    </lineage>
</organism>